<dbReference type="InterPro" id="IPR019587">
    <property type="entry name" value="Polyketide_cyclase/dehydratase"/>
</dbReference>
<name>A0A0K0X0S9_MYCGD</name>
<dbReference type="EMBL" id="CP012150">
    <property type="protein sequence ID" value="AKS31056.1"/>
    <property type="molecule type" value="Genomic_DNA"/>
</dbReference>
<organism evidence="1 2">
    <name type="scientific">Mycolicibacterium goodii</name>
    <name type="common">Mycobacterium goodii</name>
    <dbReference type="NCBI Taxonomy" id="134601"/>
    <lineage>
        <taxon>Bacteria</taxon>
        <taxon>Bacillati</taxon>
        <taxon>Actinomycetota</taxon>
        <taxon>Actinomycetes</taxon>
        <taxon>Mycobacteriales</taxon>
        <taxon>Mycobacteriaceae</taxon>
        <taxon>Mycolicibacterium</taxon>
    </lineage>
</organism>
<dbReference type="AlphaFoldDB" id="A0A0K0X0S9"/>
<dbReference type="RefSeq" id="WP_049743464.1">
    <property type="nucleotide sequence ID" value="NZ_CP012150.1"/>
</dbReference>
<dbReference type="SUPFAM" id="SSF55961">
    <property type="entry name" value="Bet v1-like"/>
    <property type="match status" value="1"/>
</dbReference>
<dbReference type="Proteomes" id="UP000062255">
    <property type="component" value="Chromosome"/>
</dbReference>
<dbReference type="PATRIC" id="fig|134601.6.peg.680"/>
<dbReference type="Pfam" id="PF10604">
    <property type="entry name" value="Polyketide_cyc2"/>
    <property type="match status" value="1"/>
</dbReference>
<reference evidence="1 2" key="1">
    <citation type="submission" date="2015-07" db="EMBL/GenBank/DDBJ databases">
        <title>Complete genome sequence of Mycobacterium goodii X7B, a facultative thermophilic biodesulfurizing bacterium.</title>
        <authorList>
            <person name="Yu B."/>
            <person name="Li F."/>
            <person name="Xu P."/>
        </authorList>
    </citation>
    <scope>NUCLEOTIDE SEQUENCE [LARGE SCALE GENOMIC DNA]</scope>
    <source>
        <strain evidence="1 2">X7B</strain>
    </source>
</reference>
<dbReference type="CDD" id="cd07821">
    <property type="entry name" value="PYR_PYL_RCAR_like"/>
    <property type="match status" value="1"/>
</dbReference>
<dbReference type="STRING" id="134601.AFA91_03255"/>
<evidence type="ECO:0000313" key="2">
    <source>
        <dbReference type="Proteomes" id="UP000062255"/>
    </source>
</evidence>
<dbReference type="KEGG" id="mgo:AFA91_03255"/>
<evidence type="ECO:0000313" key="1">
    <source>
        <dbReference type="EMBL" id="AKS31056.1"/>
    </source>
</evidence>
<dbReference type="Gene3D" id="3.30.530.20">
    <property type="match status" value="1"/>
</dbReference>
<sequence>MPRFTLEPADDSFFGSAPHVFTYRKQFDAPPEQVWESLTSDESLAAWGPSVQSVNWLSPRPFGVGATREVALAPGIVRVHETFFRWEEGVRYSFYVTDASVPSLRRFAEDYLLEPLGEGRTQYTWIVAIEAKPAFAVPFRAVAPVLKAAFGRLATDGEKFFAHRA</sequence>
<dbReference type="InterPro" id="IPR023393">
    <property type="entry name" value="START-like_dom_sf"/>
</dbReference>
<dbReference type="OrthoDB" id="581838at2"/>
<gene>
    <name evidence="1" type="ORF">AFA91_03255</name>
</gene>
<proteinExistence type="predicted"/>
<accession>A0A0K0X0S9</accession>
<protein>
    <submittedName>
        <fullName evidence="1">Polyketide cyclase</fullName>
    </submittedName>
</protein>